<protein>
    <submittedName>
        <fullName evidence="8">Glucose-6-phosphate 1-dehydrogenase</fullName>
        <ecNumber evidence="8">1.1.1.363</ecNumber>
        <ecNumber evidence="8">1.1.1.49</ecNumber>
    </submittedName>
</protein>
<dbReference type="Pfam" id="PF00479">
    <property type="entry name" value="G6PD_N"/>
    <property type="match status" value="1"/>
</dbReference>
<comment type="caution">
    <text evidence="8">The sequence shown here is derived from an EMBL/GenBank/DDBJ whole genome shotgun (WGS) entry which is preliminary data.</text>
</comment>
<dbReference type="GO" id="GO:0006006">
    <property type="term" value="P:glucose metabolic process"/>
    <property type="evidence" value="ECO:0007669"/>
    <property type="project" value="UniProtKB-KW"/>
</dbReference>
<dbReference type="EC" id="1.1.1.49" evidence="8"/>
<dbReference type="PANTHER" id="PTHR23429:SF0">
    <property type="entry name" value="GLUCOSE-6-PHOSPHATE 1-DEHYDROGENASE"/>
    <property type="match status" value="1"/>
</dbReference>
<feature type="domain" description="Glucose-6-phosphate dehydrogenase NAD-binding" evidence="6">
    <location>
        <begin position="30"/>
        <end position="200"/>
    </location>
</feature>
<keyword evidence="2" id="KW-0313">Glucose metabolism</keyword>
<evidence type="ECO:0000256" key="2">
    <source>
        <dbReference type="ARBA" id="ARBA00022526"/>
    </source>
</evidence>
<dbReference type="SUPFAM" id="SSF51735">
    <property type="entry name" value="NAD(P)-binding Rossmann-fold domains"/>
    <property type="match status" value="1"/>
</dbReference>
<evidence type="ECO:0000256" key="4">
    <source>
        <dbReference type="ARBA" id="ARBA00023002"/>
    </source>
</evidence>
<evidence type="ECO:0000313" key="8">
    <source>
        <dbReference type="EMBL" id="MBB4882075.1"/>
    </source>
</evidence>
<dbReference type="Pfam" id="PF02781">
    <property type="entry name" value="G6PD_C"/>
    <property type="match status" value="1"/>
</dbReference>
<dbReference type="Gene3D" id="3.40.50.720">
    <property type="entry name" value="NAD(P)-binding Rossmann-like Domain"/>
    <property type="match status" value="1"/>
</dbReference>
<dbReference type="EMBL" id="JACHMC010000001">
    <property type="protein sequence ID" value="MBB4882075.1"/>
    <property type="molecule type" value="Genomic_DNA"/>
</dbReference>
<sequence length="486" mass="51766">MTQQTTRPQDRPSGAARGAQPADGRPVALIILGASGDLTSRLLLPGLATAFAAGQLPELTLVGSSITEMGNERWRELVAEALDGADVPDDIRAGIVGRAVWRTADATDADGLRALFDVARERAGEGAVSVLYFALAPAVTVRSVDALRSMADLPDGLRLALEKPFGTGLESARDLNAAVAEVAGKERVFRVDHFLGLAMVTALLGIRTLNRAIGGVWSAEDVEAVEIRADETLALEGRAGFYDATGAMLDMHQSHLLAVLAMTVLETPAEIRSVDLHDAVAAALRATHVWEDDVAAHTRRARYTAGAVRGRQVPSYADEDGVDPDRGTETLAELVLAVDTERWAGVPFTLRSGKALGEHRWEVVLTLRPPRFVPEGMDATAGRDRVRVGLDPARLALELSVDGTGEPFDADRAALDADLPPASRDAYGEVLRGIILGDPLLSVRGDVAEECWRIVEPVRRAWDAGLVPLEAYEAGSPGPEGWASSR</sequence>
<dbReference type="GO" id="GO:0005829">
    <property type="term" value="C:cytosol"/>
    <property type="evidence" value="ECO:0007669"/>
    <property type="project" value="TreeGrafter"/>
</dbReference>
<dbReference type="InterPro" id="IPR022675">
    <property type="entry name" value="G6P_DH_C"/>
</dbReference>
<gene>
    <name evidence="8" type="ORF">BJ976_000426</name>
</gene>
<dbReference type="OrthoDB" id="9802739at2"/>
<feature type="domain" description="Glucose-6-phosphate dehydrogenase C-terminal" evidence="7">
    <location>
        <begin position="206"/>
        <end position="480"/>
    </location>
</feature>
<dbReference type="EC" id="1.1.1.363" evidence="8"/>
<dbReference type="GO" id="GO:0004345">
    <property type="term" value="F:glucose-6-phosphate dehydrogenase activity"/>
    <property type="evidence" value="ECO:0007669"/>
    <property type="project" value="UniProtKB-EC"/>
</dbReference>
<dbReference type="InterPro" id="IPR036291">
    <property type="entry name" value="NAD(P)-bd_dom_sf"/>
</dbReference>
<dbReference type="RefSeq" id="WP_135028900.1">
    <property type="nucleotide sequence ID" value="NZ_BMLA01000006.1"/>
</dbReference>
<dbReference type="PRINTS" id="PR00079">
    <property type="entry name" value="G6PDHDRGNASE"/>
</dbReference>
<dbReference type="NCBIfam" id="NF009492">
    <property type="entry name" value="PRK12853.1-3"/>
    <property type="match status" value="1"/>
</dbReference>
<dbReference type="Gene3D" id="3.30.360.10">
    <property type="entry name" value="Dihydrodipicolinate Reductase, domain 2"/>
    <property type="match status" value="1"/>
</dbReference>
<proteinExistence type="predicted"/>
<reference evidence="8 9" key="1">
    <citation type="submission" date="2020-08" db="EMBL/GenBank/DDBJ databases">
        <title>Sequencing the genomes of 1000 actinobacteria strains.</title>
        <authorList>
            <person name="Klenk H.-P."/>
        </authorList>
    </citation>
    <scope>NUCLEOTIDE SEQUENCE [LARGE SCALE GENOMIC DNA]</scope>
    <source>
        <strain evidence="8 9">DSM 19079</strain>
    </source>
</reference>
<accession>A0A4Y8X3G7</accession>
<dbReference type="PANTHER" id="PTHR23429">
    <property type="entry name" value="GLUCOSE-6-PHOSPHATE 1-DEHYDROGENASE G6PD"/>
    <property type="match status" value="1"/>
</dbReference>
<dbReference type="GO" id="GO:0050661">
    <property type="term" value="F:NADP binding"/>
    <property type="evidence" value="ECO:0007669"/>
    <property type="project" value="InterPro"/>
</dbReference>
<keyword evidence="4 8" id="KW-0560">Oxidoreductase</keyword>
<dbReference type="AlphaFoldDB" id="A0A4Y8X3G7"/>
<evidence type="ECO:0000256" key="5">
    <source>
        <dbReference type="ARBA" id="ARBA00023277"/>
    </source>
</evidence>
<evidence type="ECO:0000256" key="3">
    <source>
        <dbReference type="ARBA" id="ARBA00022857"/>
    </source>
</evidence>
<dbReference type="InterPro" id="IPR022674">
    <property type="entry name" value="G6P_DH_NAD-bd"/>
</dbReference>
<keyword evidence="5" id="KW-0119">Carbohydrate metabolism</keyword>
<comment type="pathway">
    <text evidence="1">Carbohydrate degradation; pentose phosphate pathway; D-ribulose 5-phosphate from D-glucose 6-phosphate (oxidative stage): step 1/3.</text>
</comment>
<evidence type="ECO:0000313" key="9">
    <source>
        <dbReference type="Proteomes" id="UP000560081"/>
    </source>
</evidence>
<keyword evidence="3" id="KW-0521">NADP</keyword>
<name>A0A4Y8X3G7_9MICC</name>
<dbReference type="Proteomes" id="UP000560081">
    <property type="component" value="Unassembled WGS sequence"/>
</dbReference>
<evidence type="ECO:0000256" key="1">
    <source>
        <dbReference type="ARBA" id="ARBA00004937"/>
    </source>
</evidence>
<dbReference type="SUPFAM" id="SSF55347">
    <property type="entry name" value="Glyceraldehyde-3-phosphate dehydrogenase-like, C-terminal domain"/>
    <property type="match status" value="1"/>
</dbReference>
<evidence type="ECO:0000259" key="7">
    <source>
        <dbReference type="Pfam" id="PF02781"/>
    </source>
</evidence>
<keyword evidence="9" id="KW-1185">Reference proteome</keyword>
<dbReference type="InterPro" id="IPR001282">
    <property type="entry name" value="G6P_DH"/>
</dbReference>
<dbReference type="GO" id="GO:0009051">
    <property type="term" value="P:pentose-phosphate shunt, oxidative branch"/>
    <property type="evidence" value="ECO:0007669"/>
    <property type="project" value="TreeGrafter"/>
</dbReference>
<evidence type="ECO:0000259" key="6">
    <source>
        <dbReference type="Pfam" id="PF00479"/>
    </source>
</evidence>
<organism evidence="8 9">
    <name type="scientific">Micrococcus flavus</name>
    <dbReference type="NCBI Taxonomy" id="384602"/>
    <lineage>
        <taxon>Bacteria</taxon>
        <taxon>Bacillati</taxon>
        <taxon>Actinomycetota</taxon>
        <taxon>Actinomycetes</taxon>
        <taxon>Micrococcales</taxon>
        <taxon>Micrococcaceae</taxon>
        <taxon>Micrococcus</taxon>
    </lineage>
</organism>